<dbReference type="Proteomes" id="UP001177744">
    <property type="component" value="Unassembled WGS sequence"/>
</dbReference>
<keyword evidence="3" id="KW-0597">Phosphoprotein</keyword>
<evidence type="ECO:0000256" key="5">
    <source>
        <dbReference type="ARBA" id="ARBA00023043"/>
    </source>
</evidence>
<dbReference type="AlphaFoldDB" id="A0AA40HYZ9"/>
<name>A0AA40HYZ9_CNENI</name>
<dbReference type="PANTHER" id="PTHR15263:SF1">
    <property type="entry name" value="NF-KAPPA-B INHIBITOR-LIKE PROTEIN 1"/>
    <property type="match status" value="1"/>
</dbReference>
<dbReference type="GO" id="GO:0005634">
    <property type="term" value="C:nucleus"/>
    <property type="evidence" value="ECO:0007669"/>
    <property type="project" value="UniProtKB-SubCell"/>
</dbReference>
<dbReference type="SUPFAM" id="SSF48403">
    <property type="entry name" value="Ankyrin repeat"/>
    <property type="match status" value="1"/>
</dbReference>
<protein>
    <recommendedName>
        <fullName evidence="2">NF-kappa-B inhibitor-like protein 1</fullName>
    </recommendedName>
    <alternativeName>
        <fullName evidence="7">Inhibitor of kappa B-like protein</fullName>
    </alternativeName>
    <alternativeName>
        <fullName evidence="8">Nuclear factor of kappa light polypeptide gene enhancer in B-cells inhibitor-like 1</fullName>
    </alternativeName>
</protein>
<evidence type="ECO:0000256" key="6">
    <source>
        <dbReference type="ARBA" id="ARBA00023242"/>
    </source>
</evidence>
<dbReference type="GO" id="GO:0043124">
    <property type="term" value="P:negative regulation of canonical NF-kappaB signal transduction"/>
    <property type="evidence" value="ECO:0007669"/>
    <property type="project" value="InterPro"/>
</dbReference>
<dbReference type="InterPro" id="IPR038753">
    <property type="entry name" value="NFKBIL1"/>
</dbReference>
<feature type="region of interest" description="Disordered" evidence="9">
    <location>
        <begin position="137"/>
        <end position="228"/>
    </location>
</feature>
<comment type="caution">
    <text evidence="10">The sequence shown here is derived from an EMBL/GenBank/DDBJ whole genome shotgun (WGS) entry which is preliminary data.</text>
</comment>
<evidence type="ECO:0000256" key="4">
    <source>
        <dbReference type="ARBA" id="ARBA00022737"/>
    </source>
</evidence>
<keyword evidence="5" id="KW-0040">ANK repeat</keyword>
<keyword evidence="6" id="KW-0539">Nucleus</keyword>
<evidence type="ECO:0000256" key="8">
    <source>
        <dbReference type="ARBA" id="ARBA00030802"/>
    </source>
</evidence>
<comment type="subcellular location">
    <subcellularLocation>
        <location evidence="1">Nucleus</location>
    </subcellularLocation>
</comment>
<dbReference type="PANTHER" id="PTHR15263">
    <property type="entry name" value="I-KAPPA-B-LIKE PROTEIN IKBL"/>
    <property type="match status" value="1"/>
</dbReference>
<proteinExistence type="predicted"/>
<evidence type="ECO:0000256" key="7">
    <source>
        <dbReference type="ARBA" id="ARBA00030621"/>
    </source>
</evidence>
<accession>A0AA40HYZ9</accession>
<evidence type="ECO:0000256" key="1">
    <source>
        <dbReference type="ARBA" id="ARBA00004123"/>
    </source>
</evidence>
<keyword evidence="11" id="KW-1185">Reference proteome</keyword>
<reference evidence="10" key="1">
    <citation type="submission" date="2023-06" db="EMBL/GenBank/DDBJ databases">
        <title>Reference genome for the Northern bat (Eptesicus nilssonii), a most northern bat species.</title>
        <authorList>
            <person name="Laine V.N."/>
            <person name="Pulliainen A.T."/>
            <person name="Lilley T.M."/>
        </authorList>
    </citation>
    <scope>NUCLEOTIDE SEQUENCE</scope>
    <source>
        <strain evidence="10">BLF_Eptnil</strain>
        <tissue evidence="10">Kidney</tissue>
    </source>
</reference>
<dbReference type="InterPro" id="IPR036770">
    <property type="entry name" value="Ankyrin_rpt-contain_sf"/>
</dbReference>
<feature type="compositionally biased region" description="Basic and acidic residues" evidence="9">
    <location>
        <begin position="176"/>
        <end position="187"/>
    </location>
</feature>
<dbReference type="Gene3D" id="1.25.40.20">
    <property type="entry name" value="Ankyrin repeat-containing domain"/>
    <property type="match status" value="1"/>
</dbReference>
<evidence type="ECO:0000313" key="10">
    <source>
        <dbReference type="EMBL" id="KAK1339971.1"/>
    </source>
</evidence>
<evidence type="ECO:0000313" key="11">
    <source>
        <dbReference type="Proteomes" id="UP001177744"/>
    </source>
</evidence>
<sequence>MLDSPSLPHPSLHRACARHDAPALYLLLWLSADPAYQDGHGNTVPHTATHQGPDAYTELLSLCYGNKNKKGEPSRCCSVNKNGETPRQILGWGLPWDSTEEEEEEVHRKHEWRQKLQGELEDEWQEVIGQLQTMFPMRPRNLSPSQPEVPATAGGKGTLASPQAEGRRRTSGSLESEPRAKEEELHKSQTSRPRSRHRRLTGTQSPRPSTPDKQGGAASGTLVTCPGPALGERTSQIETWKLGCMLGEVTILSQVLNHHTEALK</sequence>
<keyword evidence="4" id="KW-0677">Repeat</keyword>
<evidence type="ECO:0000256" key="9">
    <source>
        <dbReference type="SAM" id="MobiDB-lite"/>
    </source>
</evidence>
<dbReference type="GO" id="GO:0034122">
    <property type="term" value="P:negative regulation of toll-like receptor signaling pathway"/>
    <property type="evidence" value="ECO:0007669"/>
    <property type="project" value="TreeGrafter"/>
</dbReference>
<dbReference type="EMBL" id="JAULJE010000008">
    <property type="protein sequence ID" value="KAK1339971.1"/>
    <property type="molecule type" value="Genomic_DNA"/>
</dbReference>
<organism evidence="10 11">
    <name type="scientific">Cnephaeus nilssonii</name>
    <name type="common">Northern bat</name>
    <name type="synonym">Eptesicus nilssonii</name>
    <dbReference type="NCBI Taxonomy" id="3371016"/>
    <lineage>
        <taxon>Eukaryota</taxon>
        <taxon>Metazoa</taxon>
        <taxon>Chordata</taxon>
        <taxon>Craniata</taxon>
        <taxon>Vertebrata</taxon>
        <taxon>Euteleostomi</taxon>
        <taxon>Mammalia</taxon>
        <taxon>Eutheria</taxon>
        <taxon>Laurasiatheria</taxon>
        <taxon>Chiroptera</taxon>
        <taxon>Yangochiroptera</taxon>
        <taxon>Vespertilionidae</taxon>
        <taxon>Cnephaeus</taxon>
    </lineage>
</organism>
<gene>
    <name evidence="10" type="ORF">QTO34_018535</name>
</gene>
<evidence type="ECO:0000256" key="2">
    <source>
        <dbReference type="ARBA" id="ARBA00014259"/>
    </source>
</evidence>
<evidence type="ECO:0000256" key="3">
    <source>
        <dbReference type="ARBA" id="ARBA00022553"/>
    </source>
</evidence>